<dbReference type="Proteomes" id="UP000290365">
    <property type="component" value="Chromosome"/>
</dbReference>
<reference evidence="1 2" key="1">
    <citation type="submission" date="2019-01" db="EMBL/GenBank/DDBJ databases">
        <title>Ktedonosporobacter rubrisoli SCAWS-G2.</title>
        <authorList>
            <person name="Huang Y."/>
            <person name="Yan B."/>
        </authorList>
    </citation>
    <scope>NUCLEOTIDE SEQUENCE [LARGE SCALE GENOMIC DNA]</scope>
    <source>
        <strain evidence="1 2">SCAWS-G2</strain>
    </source>
</reference>
<dbReference type="KEGG" id="kbs:EPA93_36115"/>
<dbReference type="EMBL" id="CP035758">
    <property type="protein sequence ID" value="QBD81109.1"/>
    <property type="molecule type" value="Genomic_DNA"/>
</dbReference>
<accession>A0A4P6JZC6</accession>
<name>A0A4P6JZC6_KTERU</name>
<dbReference type="SUPFAM" id="SSF81301">
    <property type="entry name" value="Nucleotidyltransferase"/>
    <property type="match status" value="1"/>
</dbReference>
<protein>
    <recommendedName>
        <fullName evidence="3">Nucleotidyltransferase family protein</fullName>
    </recommendedName>
</protein>
<organism evidence="1 2">
    <name type="scientific">Ktedonosporobacter rubrisoli</name>
    <dbReference type="NCBI Taxonomy" id="2509675"/>
    <lineage>
        <taxon>Bacteria</taxon>
        <taxon>Bacillati</taxon>
        <taxon>Chloroflexota</taxon>
        <taxon>Ktedonobacteria</taxon>
        <taxon>Ktedonobacterales</taxon>
        <taxon>Ktedonosporobacteraceae</taxon>
        <taxon>Ktedonosporobacter</taxon>
    </lineage>
</organism>
<gene>
    <name evidence="1" type="ORF">EPA93_36115</name>
</gene>
<evidence type="ECO:0008006" key="3">
    <source>
        <dbReference type="Google" id="ProtNLM"/>
    </source>
</evidence>
<dbReference type="Gene3D" id="3.30.460.40">
    <property type="match status" value="1"/>
</dbReference>
<keyword evidence="2" id="KW-1185">Reference proteome</keyword>
<dbReference type="RefSeq" id="WP_129892171.1">
    <property type="nucleotide sequence ID" value="NZ_CP035758.1"/>
</dbReference>
<dbReference type="InterPro" id="IPR043519">
    <property type="entry name" value="NT_sf"/>
</dbReference>
<evidence type="ECO:0000313" key="2">
    <source>
        <dbReference type="Proteomes" id="UP000290365"/>
    </source>
</evidence>
<evidence type="ECO:0000313" key="1">
    <source>
        <dbReference type="EMBL" id="QBD81109.1"/>
    </source>
</evidence>
<sequence>MKTQLLTEGTLSYFVVSELDALQADGVQNLGFTPYRDGFARAYPTTTPHLETFYCNFARSAQAMILQRAGACHVPWEQTLEDLVQRLTSYNLRWWLIGSAALAVRGIAISPGDLDLATDEAGALQFGEILFDALVGPLEDAQGWISKWFGRAFLHSRVEWAGGIREDADEQGVTEYGPAAASRLETILWRGYQILVPPLDIQLAVNERRGLQERTSQIELAFSRGRSYGA</sequence>
<dbReference type="AlphaFoldDB" id="A0A4P6JZC6"/>
<proteinExistence type="predicted"/>
<dbReference type="OrthoDB" id="3362681at2"/>